<sequence>MRELTATVVGGGIAGLASATALARAGWRTTVVERTGSFGEVGAGVAIPRNGIAALRSLGVDDDAVAALGHEDLGTGFRDSAGRWILRIPDDDPAVRWTITIWGVHRARLHATLQAAARAAGVELVTGATVTAVDAGAPGAAPGSVTWLEGATERRLESDLVVGADGMWSAVRGAVFPRSRPRYSGSTSWRAVVRDTASEGRLVEMWGAGAEFGAMRISESELYWYGYFRHPEGATFDDELTAARDRFAGWSPWALDLIEATDPDRLLRHDVYHLPGGLPSYQRGRVVMVGDAAHAALPTMGQGAASALEDGASLGPLVGSAVVAGRDLSGALAAFDAARRPRCRAIARNARLMARFGADLGGGWRQPVRNSLLRLAPGAGVARAGGSIVRWVPPTAPNASGETVPGAA</sequence>
<dbReference type="Gene3D" id="3.50.50.60">
    <property type="entry name" value="FAD/NAD(P)-binding domain"/>
    <property type="match status" value="1"/>
</dbReference>
<dbReference type="InterPro" id="IPR050493">
    <property type="entry name" value="FAD-dep_Monooxygenase_BioMet"/>
</dbReference>
<name>C5C0U9_BEUC1</name>
<keyword evidence="5" id="KW-1185">Reference proteome</keyword>
<dbReference type="GO" id="GO:0071949">
    <property type="term" value="F:FAD binding"/>
    <property type="evidence" value="ECO:0007669"/>
    <property type="project" value="InterPro"/>
</dbReference>
<dbReference type="PRINTS" id="PR00420">
    <property type="entry name" value="RNGMNOXGNASE"/>
</dbReference>
<dbReference type="STRING" id="471853.Bcav_1093"/>
<dbReference type="Proteomes" id="UP000007962">
    <property type="component" value="Chromosome"/>
</dbReference>
<dbReference type="OrthoDB" id="9782160at2"/>
<feature type="domain" description="FAD-binding" evidence="3">
    <location>
        <begin position="5"/>
        <end position="349"/>
    </location>
</feature>
<protein>
    <submittedName>
        <fullName evidence="4">Monooxygenase FAD-binding</fullName>
    </submittedName>
</protein>
<keyword evidence="1" id="KW-0560">Oxidoreductase</keyword>
<evidence type="ECO:0000313" key="5">
    <source>
        <dbReference type="Proteomes" id="UP000007962"/>
    </source>
</evidence>
<dbReference type="KEGG" id="bcv:Bcav_1093"/>
<dbReference type="PANTHER" id="PTHR13789:SF309">
    <property type="entry name" value="PUTATIVE (AFU_ORTHOLOGUE AFUA_6G14510)-RELATED"/>
    <property type="match status" value="1"/>
</dbReference>
<dbReference type="PANTHER" id="PTHR13789">
    <property type="entry name" value="MONOOXYGENASE"/>
    <property type="match status" value="1"/>
</dbReference>
<dbReference type="EMBL" id="CP001618">
    <property type="protein sequence ID" value="ACQ79353.1"/>
    <property type="molecule type" value="Genomic_DNA"/>
</dbReference>
<dbReference type="HOGENOM" id="CLU_009665_19_5_11"/>
<proteinExistence type="predicted"/>
<dbReference type="InterPro" id="IPR002938">
    <property type="entry name" value="FAD-bd"/>
</dbReference>
<gene>
    <name evidence="4" type="ordered locus">Bcav_1093</name>
</gene>
<evidence type="ECO:0000313" key="4">
    <source>
        <dbReference type="EMBL" id="ACQ79353.1"/>
    </source>
</evidence>
<evidence type="ECO:0000259" key="3">
    <source>
        <dbReference type="Pfam" id="PF01494"/>
    </source>
</evidence>
<accession>C5C0U9</accession>
<evidence type="ECO:0000256" key="2">
    <source>
        <dbReference type="ARBA" id="ARBA00023033"/>
    </source>
</evidence>
<dbReference type="AlphaFoldDB" id="C5C0U9"/>
<organism evidence="4 5">
    <name type="scientific">Beutenbergia cavernae (strain ATCC BAA-8 / DSM 12333 / CCUG 43141 / JCM 11478 / NBRC 16432 / NCIMB 13614 / HKI 0122)</name>
    <dbReference type="NCBI Taxonomy" id="471853"/>
    <lineage>
        <taxon>Bacteria</taxon>
        <taxon>Bacillati</taxon>
        <taxon>Actinomycetota</taxon>
        <taxon>Actinomycetes</taxon>
        <taxon>Micrococcales</taxon>
        <taxon>Beutenbergiaceae</taxon>
        <taxon>Beutenbergia</taxon>
    </lineage>
</organism>
<evidence type="ECO:0000256" key="1">
    <source>
        <dbReference type="ARBA" id="ARBA00023002"/>
    </source>
</evidence>
<dbReference type="eggNOG" id="COG0654">
    <property type="taxonomic scope" value="Bacteria"/>
</dbReference>
<dbReference type="Pfam" id="PF01494">
    <property type="entry name" value="FAD_binding_3"/>
    <property type="match status" value="1"/>
</dbReference>
<dbReference type="InterPro" id="IPR036188">
    <property type="entry name" value="FAD/NAD-bd_sf"/>
</dbReference>
<reference evidence="4 5" key="1">
    <citation type="journal article" date="2009" name="Stand. Genomic Sci.">
        <title>Complete genome sequence of Beutenbergia cavernae type strain (HKI 0122).</title>
        <authorList>
            <person name="Land M."/>
            <person name="Pukall R."/>
            <person name="Abt B."/>
            <person name="Goker M."/>
            <person name="Rohde M."/>
            <person name="Glavina Del Rio T."/>
            <person name="Tice H."/>
            <person name="Copeland A."/>
            <person name="Cheng J.F."/>
            <person name="Lucas S."/>
            <person name="Chen F."/>
            <person name="Nolan M."/>
            <person name="Bruce D."/>
            <person name="Goodwin L."/>
            <person name="Pitluck S."/>
            <person name="Ivanova N."/>
            <person name="Mavromatis K."/>
            <person name="Ovchinnikova G."/>
            <person name="Pati A."/>
            <person name="Chen A."/>
            <person name="Palaniappan K."/>
            <person name="Hauser L."/>
            <person name="Chang Y.J."/>
            <person name="Jefferies C.C."/>
            <person name="Saunders E."/>
            <person name="Brettin T."/>
            <person name="Detter J.C."/>
            <person name="Han C."/>
            <person name="Chain P."/>
            <person name="Bristow J."/>
            <person name="Eisen J.A."/>
            <person name="Markowitz V."/>
            <person name="Hugenholtz P."/>
            <person name="Kyrpides N.C."/>
            <person name="Klenk H.P."/>
            <person name="Lapidus A."/>
        </authorList>
    </citation>
    <scope>NUCLEOTIDE SEQUENCE [LARGE SCALE GENOMIC DNA]</scope>
    <source>
        <strain evidence="5">ATCC BAA-8 / DSM 12333 / NBRC 16432</strain>
    </source>
</reference>
<keyword evidence="2 4" id="KW-0503">Monooxygenase</keyword>
<dbReference type="GO" id="GO:0004497">
    <property type="term" value="F:monooxygenase activity"/>
    <property type="evidence" value="ECO:0007669"/>
    <property type="project" value="UniProtKB-KW"/>
</dbReference>
<dbReference type="SUPFAM" id="SSF51905">
    <property type="entry name" value="FAD/NAD(P)-binding domain"/>
    <property type="match status" value="1"/>
</dbReference>